<dbReference type="InterPro" id="IPR014327">
    <property type="entry name" value="RNA_pol_sigma70_bacteroid"/>
</dbReference>
<dbReference type="Proteomes" id="UP000240978">
    <property type="component" value="Unassembled WGS sequence"/>
</dbReference>
<dbReference type="GO" id="GO:0016987">
    <property type="term" value="F:sigma factor activity"/>
    <property type="evidence" value="ECO:0007669"/>
    <property type="project" value="UniProtKB-KW"/>
</dbReference>
<evidence type="ECO:0000313" key="8">
    <source>
        <dbReference type="Proteomes" id="UP000240978"/>
    </source>
</evidence>
<dbReference type="RefSeq" id="WP_146154493.1">
    <property type="nucleotide sequence ID" value="NZ_PYGK01000016.1"/>
</dbReference>
<dbReference type="SUPFAM" id="SSF88946">
    <property type="entry name" value="Sigma2 domain of RNA polymerase sigma factors"/>
    <property type="match status" value="1"/>
</dbReference>
<comment type="similarity">
    <text evidence="1">Belongs to the sigma-70 factor family. ECF subfamily.</text>
</comment>
<sequence length="195" mass="22862">MTTSHYTDHALLLRMAAGEEEAFNQLFNSYWDKVYSTALVLTKSNQIAEDIAQEVFLRMWQNRHKTDIIDNLEGFLFITARNLIYNKLSRLKLETAYTNYLQHHFAPPEPDTDTQTEFRQLQSILEEGMRQLPPQQQKAFRLSRENGLNHEEISRQMGVSRATVKDYIVRAIAFLRKYLQEHALGLLVVLFSRIK</sequence>
<proteinExistence type="inferred from homology"/>
<keyword evidence="3" id="KW-0731">Sigma factor</keyword>
<dbReference type="CDD" id="cd06171">
    <property type="entry name" value="Sigma70_r4"/>
    <property type="match status" value="1"/>
</dbReference>
<evidence type="ECO:0000259" key="5">
    <source>
        <dbReference type="Pfam" id="PF04542"/>
    </source>
</evidence>
<evidence type="ECO:0000256" key="2">
    <source>
        <dbReference type="ARBA" id="ARBA00023015"/>
    </source>
</evidence>
<accession>A0A2P8FQM2</accession>
<organism evidence="7 8">
    <name type="scientific">Chitinophaga ginsengisoli</name>
    <dbReference type="NCBI Taxonomy" id="363837"/>
    <lineage>
        <taxon>Bacteria</taxon>
        <taxon>Pseudomonadati</taxon>
        <taxon>Bacteroidota</taxon>
        <taxon>Chitinophagia</taxon>
        <taxon>Chitinophagales</taxon>
        <taxon>Chitinophagaceae</taxon>
        <taxon>Chitinophaga</taxon>
    </lineage>
</organism>
<dbReference type="EMBL" id="PYGK01000016">
    <property type="protein sequence ID" value="PSL24030.1"/>
    <property type="molecule type" value="Genomic_DNA"/>
</dbReference>
<dbReference type="SUPFAM" id="SSF88659">
    <property type="entry name" value="Sigma3 and sigma4 domains of RNA polymerase sigma factors"/>
    <property type="match status" value="1"/>
</dbReference>
<evidence type="ECO:0000256" key="4">
    <source>
        <dbReference type="ARBA" id="ARBA00023163"/>
    </source>
</evidence>
<dbReference type="InterPro" id="IPR013325">
    <property type="entry name" value="RNA_pol_sigma_r2"/>
</dbReference>
<comment type="caution">
    <text evidence="7">The sequence shown here is derived from an EMBL/GenBank/DDBJ whole genome shotgun (WGS) entry which is preliminary data.</text>
</comment>
<dbReference type="Gene3D" id="1.10.1740.10">
    <property type="match status" value="1"/>
</dbReference>
<reference evidence="7 8" key="1">
    <citation type="submission" date="2018-03" db="EMBL/GenBank/DDBJ databases">
        <title>Genomic Encyclopedia of Archaeal and Bacterial Type Strains, Phase II (KMG-II): from individual species to whole genera.</title>
        <authorList>
            <person name="Goeker M."/>
        </authorList>
    </citation>
    <scope>NUCLEOTIDE SEQUENCE [LARGE SCALE GENOMIC DNA]</scope>
    <source>
        <strain evidence="7 8">DSM 18107</strain>
    </source>
</reference>
<dbReference type="GO" id="GO:0003677">
    <property type="term" value="F:DNA binding"/>
    <property type="evidence" value="ECO:0007669"/>
    <property type="project" value="InterPro"/>
</dbReference>
<dbReference type="PANTHER" id="PTHR43133:SF46">
    <property type="entry name" value="RNA POLYMERASE SIGMA-70 FACTOR ECF SUBFAMILY"/>
    <property type="match status" value="1"/>
</dbReference>
<dbReference type="NCBIfam" id="TIGR02937">
    <property type="entry name" value="sigma70-ECF"/>
    <property type="match status" value="1"/>
</dbReference>
<dbReference type="Pfam" id="PF04542">
    <property type="entry name" value="Sigma70_r2"/>
    <property type="match status" value="1"/>
</dbReference>
<evidence type="ECO:0000313" key="7">
    <source>
        <dbReference type="EMBL" id="PSL24030.1"/>
    </source>
</evidence>
<keyword evidence="2" id="KW-0805">Transcription regulation</keyword>
<feature type="domain" description="RNA polymerase sigma-70 region 2" evidence="5">
    <location>
        <begin position="26"/>
        <end position="91"/>
    </location>
</feature>
<evidence type="ECO:0000256" key="1">
    <source>
        <dbReference type="ARBA" id="ARBA00010641"/>
    </source>
</evidence>
<keyword evidence="8" id="KW-1185">Reference proteome</keyword>
<dbReference type="InterPro" id="IPR039425">
    <property type="entry name" value="RNA_pol_sigma-70-like"/>
</dbReference>
<gene>
    <name evidence="7" type="ORF">CLV42_11616</name>
</gene>
<dbReference type="Gene3D" id="1.10.10.10">
    <property type="entry name" value="Winged helix-like DNA-binding domain superfamily/Winged helix DNA-binding domain"/>
    <property type="match status" value="1"/>
</dbReference>
<dbReference type="GO" id="GO:0006352">
    <property type="term" value="P:DNA-templated transcription initiation"/>
    <property type="evidence" value="ECO:0007669"/>
    <property type="project" value="InterPro"/>
</dbReference>
<dbReference type="InterPro" id="IPR007627">
    <property type="entry name" value="RNA_pol_sigma70_r2"/>
</dbReference>
<dbReference type="InterPro" id="IPR013324">
    <property type="entry name" value="RNA_pol_sigma_r3/r4-like"/>
</dbReference>
<dbReference type="InterPro" id="IPR013249">
    <property type="entry name" value="RNA_pol_sigma70_r4_t2"/>
</dbReference>
<dbReference type="NCBIfam" id="TIGR02985">
    <property type="entry name" value="Sig70_bacteroi1"/>
    <property type="match status" value="1"/>
</dbReference>
<protein>
    <submittedName>
        <fullName evidence="7">RNA polymerase sigma-70 factor (ECF subfamily)</fullName>
    </submittedName>
</protein>
<dbReference type="PANTHER" id="PTHR43133">
    <property type="entry name" value="RNA POLYMERASE ECF-TYPE SIGMA FACTO"/>
    <property type="match status" value="1"/>
</dbReference>
<dbReference type="AlphaFoldDB" id="A0A2P8FQM2"/>
<keyword evidence="4" id="KW-0804">Transcription</keyword>
<dbReference type="InterPro" id="IPR014284">
    <property type="entry name" value="RNA_pol_sigma-70_dom"/>
</dbReference>
<dbReference type="OrthoDB" id="799938at2"/>
<evidence type="ECO:0000259" key="6">
    <source>
        <dbReference type="Pfam" id="PF08281"/>
    </source>
</evidence>
<dbReference type="Pfam" id="PF08281">
    <property type="entry name" value="Sigma70_r4_2"/>
    <property type="match status" value="1"/>
</dbReference>
<dbReference type="InterPro" id="IPR036388">
    <property type="entry name" value="WH-like_DNA-bd_sf"/>
</dbReference>
<evidence type="ECO:0000256" key="3">
    <source>
        <dbReference type="ARBA" id="ARBA00023082"/>
    </source>
</evidence>
<feature type="domain" description="RNA polymerase sigma factor 70 region 4 type 2" evidence="6">
    <location>
        <begin position="125"/>
        <end position="175"/>
    </location>
</feature>
<name>A0A2P8FQM2_9BACT</name>